<proteinExistence type="predicted"/>
<protein>
    <submittedName>
        <fullName evidence="1">Uncharacterized protein</fullName>
    </submittedName>
</protein>
<organism evidence="1">
    <name type="scientific">marine sediment metagenome</name>
    <dbReference type="NCBI Taxonomy" id="412755"/>
    <lineage>
        <taxon>unclassified sequences</taxon>
        <taxon>metagenomes</taxon>
        <taxon>ecological metagenomes</taxon>
    </lineage>
</organism>
<dbReference type="EMBL" id="BART01021928">
    <property type="protein sequence ID" value="GAH04830.1"/>
    <property type="molecule type" value="Genomic_DNA"/>
</dbReference>
<reference evidence="1" key="1">
    <citation type="journal article" date="2014" name="Front. Microbiol.">
        <title>High frequency of phylogenetically diverse reductive dehalogenase-homologous genes in deep subseafloor sedimentary metagenomes.</title>
        <authorList>
            <person name="Kawai M."/>
            <person name="Futagami T."/>
            <person name="Toyoda A."/>
            <person name="Takaki Y."/>
            <person name="Nishi S."/>
            <person name="Hori S."/>
            <person name="Arai W."/>
            <person name="Tsubouchi T."/>
            <person name="Morono Y."/>
            <person name="Uchiyama I."/>
            <person name="Ito T."/>
            <person name="Fujiyama A."/>
            <person name="Inagaki F."/>
            <person name="Takami H."/>
        </authorList>
    </citation>
    <scope>NUCLEOTIDE SEQUENCE</scope>
    <source>
        <strain evidence="1">Expedition CK06-06</strain>
    </source>
</reference>
<name>X1D951_9ZZZZ</name>
<accession>X1D951</accession>
<gene>
    <name evidence="1" type="ORF">S01H4_40295</name>
</gene>
<dbReference type="AlphaFoldDB" id="X1D951"/>
<comment type="caution">
    <text evidence="1">The sequence shown here is derived from an EMBL/GenBank/DDBJ whole genome shotgun (WGS) entry which is preliminary data.</text>
</comment>
<sequence>MHLEVKARDIILTDRRFALKLRRYLDKKESSISRPTKEMWEEQAKLVTVETAKIALGTGTIPEEWEEGWDRKTREFVRDTIITAWIKGMSESGDDVAKKVNQIQTKGFDFNTTMTSVKAWVDKNGGKLIVDLTAAQMGSVHALLQAQIALGVTSPYILSQRIRPIVGLTKREALAVIRFMTTLTEEGVTCFLVVRKCL</sequence>
<evidence type="ECO:0000313" key="1">
    <source>
        <dbReference type="EMBL" id="GAH04830.1"/>
    </source>
</evidence>